<name>A0AAD1Y0S0_EUPCR</name>
<dbReference type="InterPro" id="IPR011691">
    <property type="entry name" value="Vesicle_transpt_SFT2"/>
</dbReference>
<evidence type="ECO:0000313" key="10">
    <source>
        <dbReference type="Proteomes" id="UP001295684"/>
    </source>
</evidence>
<evidence type="ECO:0000256" key="3">
    <source>
        <dbReference type="ARBA" id="ARBA00022692"/>
    </source>
</evidence>
<keyword evidence="2 8" id="KW-0813">Transport</keyword>
<dbReference type="Pfam" id="PF04178">
    <property type="entry name" value="Got1"/>
    <property type="match status" value="1"/>
</dbReference>
<reference evidence="9" key="1">
    <citation type="submission" date="2023-07" db="EMBL/GenBank/DDBJ databases">
        <authorList>
            <consortium name="AG Swart"/>
            <person name="Singh M."/>
            <person name="Singh A."/>
            <person name="Seah K."/>
            <person name="Emmerich C."/>
        </authorList>
    </citation>
    <scope>NUCLEOTIDE SEQUENCE</scope>
    <source>
        <strain evidence="9">DP1</strain>
    </source>
</reference>
<keyword evidence="5 8" id="KW-1133">Transmembrane helix</keyword>
<protein>
    <recommendedName>
        <fullName evidence="8">Vesicle transport protein</fullName>
    </recommendedName>
</protein>
<feature type="transmembrane region" description="Helical" evidence="8">
    <location>
        <begin position="47"/>
        <end position="72"/>
    </location>
</feature>
<dbReference type="GO" id="GO:0015031">
    <property type="term" value="P:protein transport"/>
    <property type="evidence" value="ECO:0007669"/>
    <property type="project" value="UniProtKB-KW"/>
</dbReference>
<keyword evidence="3 8" id="KW-0812">Transmembrane</keyword>
<dbReference type="GO" id="GO:0005737">
    <property type="term" value="C:cytoplasm"/>
    <property type="evidence" value="ECO:0007669"/>
    <property type="project" value="UniProtKB-ARBA"/>
</dbReference>
<dbReference type="GO" id="GO:0016192">
    <property type="term" value="P:vesicle-mediated transport"/>
    <property type="evidence" value="ECO:0007669"/>
    <property type="project" value="InterPro"/>
</dbReference>
<evidence type="ECO:0000256" key="8">
    <source>
        <dbReference type="RuleBase" id="RU363111"/>
    </source>
</evidence>
<sequence>MADTESKITSLGKSLAGGDVKAMGQDAINQQVAKNSLFPSLSFKQRIIGFSICAILGVAFGILSFFVILSITTSPARFAVPYSLSTLCLIASTFFLVGPWRQVKTMFHKTRWLTSLILILSFVMVLISAFVIKNAWLVLAFVLVEIGAFTWYALSYIPYARTVIIKFIKHGCRKT</sequence>
<keyword evidence="6 8" id="KW-0472">Membrane</keyword>
<accession>A0AAD1Y0S0</accession>
<feature type="transmembrane region" description="Helical" evidence="8">
    <location>
        <begin position="138"/>
        <end position="159"/>
    </location>
</feature>
<comment type="subcellular location">
    <subcellularLocation>
        <location evidence="1 8">Membrane</location>
        <topology evidence="1 8">Multi-pass membrane protein</topology>
    </subcellularLocation>
</comment>
<evidence type="ECO:0000256" key="4">
    <source>
        <dbReference type="ARBA" id="ARBA00022927"/>
    </source>
</evidence>
<dbReference type="Proteomes" id="UP001295684">
    <property type="component" value="Unassembled WGS sequence"/>
</dbReference>
<dbReference type="PANTHER" id="PTHR23137">
    <property type="entry name" value="VESICLE TRANSPORT PROTEIN-RELATED"/>
    <property type="match status" value="1"/>
</dbReference>
<organism evidence="9 10">
    <name type="scientific">Euplotes crassus</name>
    <dbReference type="NCBI Taxonomy" id="5936"/>
    <lineage>
        <taxon>Eukaryota</taxon>
        <taxon>Sar</taxon>
        <taxon>Alveolata</taxon>
        <taxon>Ciliophora</taxon>
        <taxon>Intramacronucleata</taxon>
        <taxon>Spirotrichea</taxon>
        <taxon>Hypotrichia</taxon>
        <taxon>Euplotida</taxon>
        <taxon>Euplotidae</taxon>
        <taxon>Moneuplotes</taxon>
    </lineage>
</organism>
<keyword evidence="4 8" id="KW-0653">Protein transport</keyword>
<dbReference type="GO" id="GO:0012505">
    <property type="term" value="C:endomembrane system"/>
    <property type="evidence" value="ECO:0007669"/>
    <property type="project" value="UniProtKB-ARBA"/>
</dbReference>
<evidence type="ECO:0000256" key="7">
    <source>
        <dbReference type="ARBA" id="ARBA00025800"/>
    </source>
</evidence>
<dbReference type="InterPro" id="IPR007305">
    <property type="entry name" value="Vesicle_transpt_Got1/SFT2"/>
</dbReference>
<dbReference type="PANTHER" id="PTHR23137:SF6">
    <property type="entry name" value="VESICLE TRANSPORT PROTEIN"/>
    <property type="match status" value="1"/>
</dbReference>
<gene>
    <name evidence="9" type="ORF">ECRASSUSDP1_LOCUS23655</name>
</gene>
<dbReference type="AlphaFoldDB" id="A0AAD1Y0S0"/>
<evidence type="ECO:0000256" key="6">
    <source>
        <dbReference type="ARBA" id="ARBA00023136"/>
    </source>
</evidence>
<proteinExistence type="inferred from homology"/>
<dbReference type="EMBL" id="CAMPGE010024338">
    <property type="protein sequence ID" value="CAI2382186.1"/>
    <property type="molecule type" value="Genomic_DNA"/>
</dbReference>
<keyword evidence="10" id="KW-1185">Reference proteome</keyword>
<evidence type="ECO:0000256" key="2">
    <source>
        <dbReference type="ARBA" id="ARBA00022448"/>
    </source>
</evidence>
<comment type="caution">
    <text evidence="9">The sequence shown here is derived from an EMBL/GenBank/DDBJ whole genome shotgun (WGS) entry which is preliminary data.</text>
</comment>
<feature type="transmembrane region" description="Helical" evidence="8">
    <location>
        <begin position="112"/>
        <end position="132"/>
    </location>
</feature>
<evidence type="ECO:0000256" key="1">
    <source>
        <dbReference type="ARBA" id="ARBA00004141"/>
    </source>
</evidence>
<feature type="transmembrane region" description="Helical" evidence="8">
    <location>
        <begin position="78"/>
        <end position="100"/>
    </location>
</feature>
<evidence type="ECO:0000313" key="9">
    <source>
        <dbReference type="EMBL" id="CAI2382186.1"/>
    </source>
</evidence>
<evidence type="ECO:0000256" key="5">
    <source>
        <dbReference type="ARBA" id="ARBA00022989"/>
    </source>
</evidence>
<comment type="function">
    <text evidence="8">May be involved in fusion of retrograde transport vesicles derived from an endocytic compartment with the Golgi complex.</text>
</comment>
<dbReference type="GO" id="GO:0016020">
    <property type="term" value="C:membrane"/>
    <property type="evidence" value="ECO:0007669"/>
    <property type="project" value="UniProtKB-SubCell"/>
</dbReference>
<comment type="similarity">
    <text evidence="7 8">Belongs to the SFT2 family.</text>
</comment>